<dbReference type="InterPro" id="IPR052894">
    <property type="entry name" value="AsmA-related"/>
</dbReference>
<gene>
    <name evidence="4" type="ORF">AWT59_0028</name>
</gene>
<evidence type="ECO:0000256" key="2">
    <source>
        <dbReference type="SAM" id="Phobius"/>
    </source>
</evidence>
<dbReference type="Pfam" id="PF05170">
    <property type="entry name" value="AsmA"/>
    <property type="match status" value="1"/>
</dbReference>
<keyword evidence="2" id="KW-0812">Transmembrane</keyword>
<dbReference type="Proteomes" id="UP000070578">
    <property type="component" value="Unassembled WGS sequence"/>
</dbReference>
<accession>A0A139BY39</accession>
<dbReference type="InterPro" id="IPR007844">
    <property type="entry name" value="AsmA"/>
</dbReference>
<reference evidence="4 5" key="2">
    <citation type="submission" date="2016-03" db="EMBL/GenBank/DDBJ databases">
        <title>New uncultured bacterium of the family Gallionellaceae from acid mine drainage: description and reconstruction of genome based on metagenomic analysis of microbial community.</title>
        <authorList>
            <person name="Kadnikov V."/>
            <person name="Ivasenko D."/>
            <person name="Beletsky A."/>
            <person name="Mardanov A."/>
            <person name="Danilova E."/>
            <person name="Pimenov N."/>
            <person name="Karnachuk O."/>
            <person name="Ravin N."/>
        </authorList>
    </citation>
    <scope>NUCLEOTIDE SEQUENCE [LARGE SCALE GENOMIC DNA]</scope>
    <source>
        <strain evidence="4">ShG14-8</strain>
    </source>
</reference>
<organism evidence="4 5">
    <name type="scientific">Candidatus Gallionella acididurans</name>
    <dbReference type="NCBI Taxonomy" id="1796491"/>
    <lineage>
        <taxon>Bacteria</taxon>
        <taxon>Pseudomonadati</taxon>
        <taxon>Pseudomonadota</taxon>
        <taxon>Betaproteobacteria</taxon>
        <taxon>Nitrosomonadales</taxon>
        <taxon>Gallionellaceae</taxon>
        <taxon>Gallionella</taxon>
    </lineage>
</organism>
<evidence type="ECO:0000256" key="1">
    <source>
        <dbReference type="SAM" id="MobiDB-lite"/>
    </source>
</evidence>
<dbReference type="PANTHER" id="PTHR30441:SF4">
    <property type="entry name" value="PROTEIN ASMA"/>
    <property type="match status" value="1"/>
</dbReference>
<dbReference type="AlphaFoldDB" id="A0A139BY39"/>
<evidence type="ECO:0000259" key="3">
    <source>
        <dbReference type="Pfam" id="PF05170"/>
    </source>
</evidence>
<reference evidence="4 5" key="1">
    <citation type="submission" date="2016-02" db="EMBL/GenBank/DDBJ databases">
        <authorList>
            <person name="Wen L."/>
            <person name="He K."/>
            <person name="Yang H."/>
        </authorList>
    </citation>
    <scope>NUCLEOTIDE SEQUENCE [LARGE SCALE GENOMIC DNA]</scope>
    <source>
        <strain evidence="4">ShG14-8</strain>
    </source>
</reference>
<dbReference type="EMBL" id="LSLI01000001">
    <property type="protein sequence ID" value="KXS33813.1"/>
    <property type="molecule type" value="Genomic_DNA"/>
</dbReference>
<comment type="caution">
    <text evidence="4">The sequence shown here is derived from an EMBL/GenBank/DDBJ whole genome shotgun (WGS) entry which is preliminary data.</text>
</comment>
<feature type="region of interest" description="Disordered" evidence="1">
    <location>
        <begin position="750"/>
        <end position="774"/>
    </location>
</feature>
<feature type="domain" description="AsmA" evidence="3">
    <location>
        <begin position="42"/>
        <end position="663"/>
    </location>
</feature>
<name>A0A139BY39_9PROT</name>
<dbReference type="GO" id="GO:0090313">
    <property type="term" value="P:regulation of protein targeting to membrane"/>
    <property type="evidence" value="ECO:0007669"/>
    <property type="project" value="TreeGrafter"/>
</dbReference>
<protein>
    <submittedName>
        <fullName evidence="4">AsmA family protein</fullName>
    </submittedName>
</protein>
<feature type="compositionally biased region" description="Basic residues" evidence="1">
    <location>
        <begin position="764"/>
        <end position="774"/>
    </location>
</feature>
<feature type="transmembrane region" description="Helical" evidence="2">
    <location>
        <begin position="39"/>
        <end position="62"/>
    </location>
</feature>
<evidence type="ECO:0000313" key="4">
    <source>
        <dbReference type="EMBL" id="KXS33813.1"/>
    </source>
</evidence>
<evidence type="ECO:0000313" key="5">
    <source>
        <dbReference type="Proteomes" id="UP000070578"/>
    </source>
</evidence>
<dbReference type="PANTHER" id="PTHR30441">
    <property type="entry name" value="DUF748 DOMAIN-CONTAINING PROTEIN"/>
    <property type="match status" value="1"/>
</dbReference>
<keyword evidence="2" id="KW-1133">Transmembrane helix</keyword>
<sequence length="774" mass="83574">MKAIKNSALGLFGITGVLVSIFGIKIPFAESFAKEHWRAGLAALLLIILMIPAAIGLFLYLVDANRFKTEIVQYVKAHSQRDLVLQGDLKLTFFPKLGLDSGKMSLSERNSAREFASINNARLYIAWWPLLKKQLVLERVEIDGIRANLTRFKDGTTNFDDLLVRNEVLSPVTFDIEGLRVTNSAINWQDEMKWQRVAVQDIRIETGRLADTVPGNLKASFHLNSERLHSDSNIELKSSLFFDRKAMRYEFADIDGKLDGTAGGFSNLDLSFKGSLDSNPAQQSLLAENIVVSGTGNYGQRSIEARLGMPKLQYAKDTLSGSNITLDATLAQFDEKWTASLQMPAFDFSNKIFKAGVFSTDFDFSGPGRRLQGKLSSPASMDFEAAPTLLLGAMSLDFSAKDTMLSGELSGKATGKLSVDLSGRSANLGFKATVDDSDITGKMALADFNHPAYMLDININRIDLDRYIAADWIKRYQNDATHLDLGGLKDMNLSGSLHAGEIRVAKLKASKLTAVIKIEQSELAIAPLSARLYGGILNGSFSADARGKPQFTLAQNLRGVQMNSLLADTAAIGKLDGKGDIALNISAEGGSIGELRKTLDGSLALALGRGSIAGIDLRTALVEGRDDLGTRSEPRVHESRFSERTGFSGLKAAFNIKDGISHGNSFELRSALYRVAGEGDITPGSGSINFQLAAVVAPALKRHSAGDLAELRGVTIPVRVSGRYVAPAITLDFAAASGDIVTKRISAARAAAEHTPVAKQAPATKKRAKKPAKK</sequence>
<keyword evidence="2" id="KW-0472">Membrane</keyword>
<proteinExistence type="predicted"/>
<dbReference type="GO" id="GO:0005886">
    <property type="term" value="C:plasma membrane"/>
    <property type="evidence" value="ECO:0007669"/>
    <property type="project" value="TreeGrafter"/>
</dbReference>